<evidence type="ECO:0000313" key="2">
    <source>
        <dbReference type="Proteomes" id="UP001168821"/>
    </source>
</evidence>
<accession>A0AA38MPX3</accession>
<dbReference type="Proteomes" id="UP001168821">
    <property type="component" value="Unassembled WGS sequence"/>
</dbReference>
<dbReference type="AlphaFoldDB" id="A0AA38MPX3"/>
<proteinExistence type="predicted"/>
<dbReference type="EMBL" id="JALNTZ010000001">
    <property type="protein sequence ID" value="KAJ3666905.1"/>
    <property type="molecule type" value="Genomic_DNA"/>
</dbReference>
<sequence length="91" mass="9533">MPELLSINAALINFVILDAAGIPNVISFIGCGGGRTFVSNYFRSDATRVLFGYISCKLPPGPARGTMFATSLPNKTNSAALSVALEEPPSN</sequence>
<gene>
    <name evidence="1" type="ORF">Zmor_002328</name>
</gene>
<name>A0AA38MPX3_9CUCU</name>
<reference evidence="1" key="1">
    <citation type="journal article" date="2023" name="G3 (Bethesda)">
        <title>Whole genome assemblies of Zophobas morio and Tenebrio molitor.</title>
        <authorList>
            <person name="Kaur S."/>
            <person name="Stinson S.A."/>
            <person name="diCenzo G.C."/>
        </authorList>
    </citation>
    <scope>NUCLEOTIDE SEQUENCE</scope>
    <source>
        <strain evidence="1">QUZm001</strain>
    </source>
</reference>
<evidence type="ECO:0000313" key="1">
    <source>
        <dbReference type="EMBL" id="KAJ3666905.1"/>
    </source>
</evidence>
<keyword evidence="2" id="KW-1185">Reference proteome</keyword>
<protein>
    <submittedName>
        <fullName evidence="1">Uncharacterized protein</fullName>
    </submittedName>
</protein>
<organism evidence="1 2">
    <name type="scientific">Zophobas morio</name>
    <dbReference type="NCBI Taxonomy" id="2755281"/>
    <lineage>
        <taxon>Eukaryota</taxon>
        <taxon>Metazoa</taxon>
        <taxon>Ecdysozoa</taxon>
        <taxon>Arthropoda</taxon>
        <taxon>Hexapoda</taxon>
        <taxon>Insecta</taxon>
        <taxon>Pterygota</taxon>
        <taxon>Neoptera</taxon>
        <taxon>Endopterygota</taxon>
        <taxon>Coleoptera</taxon>
        <taxon>Polyphaga</taxon>
        <taxon>Cucujiformia</taxon>
        <taxon>Tenebrionidae</taxon>
        <taxon>Zophobas</taxon>
    </lineage>
</organism>
<comment type="caution">
    <text evidence="1">The sequence shown here is derived from an EMBL/GenBank/DDBJ whole genome shotgun (WGS) entry which is preliminary data.</text>
</comment>